<keyword evidence="5" id="KW-1185">Reference proteome</keyword>
<name>A0A5S4V644_9MICO</name>
<dbReference type="Pfam" id="PF02661">
    <property type="entry name" value="Fic"/>
    <property type="match status" value="1"/>
</dbReference>
<dbReference type="Proteomes" id="UP000325243">
    <property type="component" value="Unassembled WGS sequence"/>
</dbReference>
<evidence type="ECO:0000313" key="4">
    <source>
        <dbReference type="EMBL" id="TYL54462.1"/>
    </source>
</evidence>
<proteinExistence type="predicted"/>
<accession>A0A5S4V644</accession>
<dbReference type="PANTHER" id="PTHR13504">
    <property type="entry name" value="FIDO DOMAIN-CONTAINING PROTEIN DDB_G0283145"/>
    <property type="match status" value="1"/>
</dbReference>
<dbReference type="AlphaFoldDB" id="A0A5S4V644"/>
<dbReference type="InterPro" id="IPR003812">
    <property type="entry name" value="Fido"/>
</dbReference>
<organism evidence="4 5">
    <name type="scientific">Agromyces mariniharenae</name>
    <dbReference type="NCBI Taxonomy" id="2604423"/>
    <lineage>
        <taxon>Bacteria</taxon>
        <taxon>Bacillati</taxon>
        <taxon>Actinomycetota</taxon>
        <taxon>Actinomycetes</taxon>
        <taxon>Micrococcales</taxon>
        <taxon>Microbacteriaceae</taxon>
        <taxon>Agromyces</taxon>
    </lineage>
</organism>
<dbReference type="PROSITE" id="PS51459">
    <property type="entry name" value="FIDO"/>
    <property type="match status" value="1"/>
</dbReference>
<protein>
    <submittedName>
        <fullName evidence="4">Fic family protein</fullName>
    </submittedName>
</protein>
<evidence type="ECO:0000256" key="2">
    <source>
        <dbReference type="PIRSR" id="PIRSR640198-2"/>
    </source>
</evidence>
<keyword evidence="2" id="KW-0067">ATP-binding</keyword>
<dbReference type="InterPro" id="IPR040198">
    <property type="entry name" value="Fido_containing"/>
</dbReference>
<evidence type="ECO:0000256" key="1">
    <source>
        <dbReference type="PIRSR" id="PIRSR640198-1"/>
    </source>
</evidence>
<reference evidence="4 5" key="1">
    <citation type="submission" date="2019-08" db="EMBL/GenBank/DDBJ databases">
        <authorList>
            <person name="Hu J."/>
        </authorList>
    </citation>
    <scope>NUCLEOTIDE SEQUENCE [LARGE SCALE GENOMIC DNA]</scope>
    <source>
        <strain evidence="4 5">NEAU-184</strain>
    </source>
</reference>
<evidence type="ECO:0000313" key="5">
    <source>
        <dbReference type="Proteomes" id="UP000325243"/>
    </source>
</evidence>
<dbReference type="PANTHER" id="PTHR13504:SF38">
    <property type="entry name" value="FIDO DOMAIN-CONTAINING PROTEIN"/>
    <property type="match status" value="1"/>
</dbReference>
<dbReference type="GO" id="GO:0005524">
    <property type="term" value="F:ATP binding"/>
    <property type="evidence" value="ECO:0007669"/>
    <property type="project" value="UniProtKB-KW"/>
</dbReference>
<sequence length="407" mass="44176">MTTDRTRGGPARPWPPITYERVEWDRSETTAGISRRAALRARGRYDAAVPPTIAALRVPPIAADVATAAEDAIIELGRFDGEVGAVTAPFSAILLRSESAASSEIEQLTASAKSIALAELGRKAGQNSRAIVGNVRAMEAAIDMAEDLDASSIIRMQAEILRDDRPEHTGGWREQPVWIGGGYTNSPHSASFVPPRHDRVPALMDDLVAFARRTDLPALPQVAIAHAQFETIHPFPDGNGRTGRALIQAMLHRLGVTRNVTVPVSAGLLRDTRGYFDALTAYRDGDVEPIVRELAEASSEAIRNGRRLVADLTDVRSRWESATTARAGSAGRRLLDVLQRQPVIDARLAGEELHVSARNAQNGIDRLVDDGILHQIGNAERGRAYEAREVLVALDAFAARAKRTPRR</sequence>
<dbReference type="EMBL" id="VSSB01000001">
    <property type="protein sequence ID" value="TYL54462.1"/>
    <property type="molecule type" value="Genomic_DNA"/>
</dbReference>
<dbReference type="Gene3D" id="1.10.3290.10">
    <property type="entry name" value="Fido-like domain"/>
    <property type="match status" value="1"/>
</dbReference>
<comment type="caution">
    <text evidence="4">The sequence shown here is derived from an EMBL/GenBank/DDBJ whole genome shotgun (WGS) entry which is preliminary data.</text>
</comment>
<feature type="active site" evidence="1">
    <location>
        <position position="233"/>
    </location>
</feature>
<evidence type="ECO:0000259" key="3">
    <source>
        <dbReference type="PROSITE" id="PS51459"/>
    </source>
</evidence>
<feature type="domain" description="Fido" evidence="3">
    <location>
        <begin position="148"/>
        <end position="296"/>
    </location>
</feature>
<dbReference type="RefSeq" id="WP_148733993.1">
    <property type="nucleotide sequence ID" value="NZ_VSSB01000001.1"/>
</dbReference>
<keyword evidence="2" id="KW-0547">Nucleotide-binding</keyword>
<dbReference type="InterPro" id="IPR036597">
    <property type="entry name" value="Fido-like_dom_sf"/>
</dbReference>
<gene>
    <name evidence="4" type="ORF">FYC51_13025</name>
</gene>
<feature type="binding site" evidence="2">
    <location>
        <begin position="237"/>
        <end position="244"/>
    </location>
    <ligand>
        <name>ATP</name>
        <dbReference type="ChEBI" id="CHEBI:30616"/>
    </ligand>
</feature>
<dbReference type="SUPFAM" id="SSF140931">
    <property type="entry name" value="Fic-like"/>
    <property type="match status" value="1"/>
</dbReference>